<dbReference type="GO" id="GO:0003677">
    <property type="term" value="F:DNA binding"/>
    <property type="evidence" value="ECO:0007669"/>
    <property type="project" value="InterPro"/>
</dbReference>
<dbReference type="Proteomes" id="UP000192491">
    <property type="component" value="Unassembled WGS sequence"/>
</dbReference>
<accession>A0A1Y1QE85</accession>
<dbReference type="InterPro" id="IPR010982">
    <property type="entry name" value="Lambda_DNA-bd_dom_sf"/>
</dbReference>
<sequence>MTIGQRLREERERLGFTQPELAELADTTKKSQIDYEKDITQPRAGYLAAIAAVGADVAYIVTGVRTTVGIGVTNQQIALLENFRNSGSLQEFLSKTVELAANLEKRNG</sequence>
<dbReference type="AlphaFoldDB" id="A0A1Y1QE85"/>
<dbReference type="SMART" id="SM00530">
    <property type="entry name" value="HTH_XRE"/>
    <property type="match status" value="1"/>
</dbReference>
<dbReference type="InterPro" id="IPR001387">
    <property type="entry name" value="Cro/C1-type_HTH"/>
</dbReference>
<reference evidence="2 3" key="1">
    <citation type="submission" date="2017-01" db="EMBL/GenBank/DDBJ databases">
        <title>Novel large sulfur bacteria in the metagenomes of groundwater-fed chemosynthetic microbial mats in the Lake Huron basin.</title>
        <authorList>
            <person name="Sharrar A.M."/>
            <person name="Flood B.E."/>
            <person name="Bailey J.V."/>
            <person name="Jones D.S."/>
            <person name="Biddanda B."/>
            <person name="Ruberg S.A."/>
            <person name="Marcus D.N."/>
            <person name="Dick G.J."/>
        </authorList>
    </citation>
    <scope>NUCLEOTIDE SEQUENCE [LARGE SCALE GENOMIC DNA]</scope>
    <source>
        <strain evidence="2">A8</strain>
    </source>
</reference>
<proteinExistence type="predicted"/>
<organism evidence="2 3">
    <name type="scientific">Thiothrix lacustris</name>
    <dbReference type="NCBI Taxonomy" id="525917"/>
    <lineage>
        <taxon>Bacteria</taxon>
        <taxon>Pseudomonadati</taxon>
        <taxon>Pseudomonadota</taxon>
        <taxon>Gammaproteobacteria</taxon>
        <taxon>Thiotrichales</taxon>
        <taxon>Thiotrichaceae</taxon>
        <taxon>Thiothrix</taxon>
    </lineage>
</organism>
<dbReference type="PROSITE" id="PS50943">
    <property type="entry name" value="HTH_CROC1"/>
    <property type="match status" value="1"/>
</dbReference>
<dbReference type="EMBL" id="MTEJ01000407">
    <property type="protein sequence ID" value="OQX03434.1"/>
    <property type="molecule type" value="Genomic_DNA"/>
</dbReference>
<name>A0A1Y1QE85_9GAMM</name>
<dbReference type="Gene3D" id="1.10.260.40">
    <property type="entry name" value="lambda repressor-like DNA-binding domains"/>
    <property type="match status" value="1"/>
</dbReference>
<evidence type="ECO:0000313" key="3">
    <source>
        <dbReference type="Proteomes" id="UP000192491"/>
    </source>
</evidence>
<comment type="caution">
    <text evidence="2">The sequence shown here is derived from an EMBL/GenBank/DDBJ whole genome shotgun (WGS) entry which is preliminary data.</text>
</comment>
<gene>
    <name evidence="2" type="ORF">BWK73_39545</name>
</gene>
<evidence type="ECO:0000259" key="1">
    <source>
        <dbReference type="PROSITE" id="PS50943"/>
    </source>
</evidence>
<protein>
    <recommendedName>
        <fullName evidence="1">HTH cro/C1-type domain-containing protein</fullName>
    </recommendedName>
</protein>
<feature type="domain" description="HTH cro/C1-type" evidence="1">
    <location>
        <begin position="7"/>
        <end position="60"/>
    </location>
</feature>
<dbReference type="CDD" id="cd00093">
    <property type="entry name" value="HTH_XRE"/>
    <property type="match status" value="1"/>
</dbReference>
<dbReference type="SUPFAM" id="SSF47413">
    <property type="entry name" value="lambda repressor-like DNA-binding domains"/>
    <property type="match status" value="1"/>
</dbReference>
<evidence type="ECO:0000313" key="2">
    <source>
        <dbReference type="EMBL" id="OQX03434.1"/>
    </source>
</evidence>